<dbReference type="EMBL" id="QTTN01000009">
    <property type="protein sequence ID" value="REE87360.1"/>
    <property type="molecule type" value="Genomic_DNA"/>
</dbReference>
<dbReference type="Proteomes" id="UP000256304">
    <property type="component" value="Unassembled WGS sequence"/>
</dbReference>
<organism evidence="1 2">
    <name type="scientific">Paenibacillus taihuensis</name>
    <dbReference type="NCBI Taxonomy" id="1156355"/>
    <lineage>
        <taxon>Bacteria</taxon>
        <taxon>Bacillati</taxon>
        <taxon>Bacillota</taxon>
        <taxon>Bacilli</taxon>
        <taxon>Bacillales</taxon>
        <taxon>Paenibacillaceae</taxon>
        <taxon>Paenibacillus</taxon>
    </lineage>
</organism>
<keyword evidence="2" id="KW-1185">Reference proteome</keyword>
<proteinExistence type="predicted"/>
<dbReference type="Gene3D" id="3.40.50.10320">
    <property type="entry name" value="LmbE-like"/>
    <property type="match status" value="1"/>
</dbReference>
<dbReference type="RefSeq" id="WP_116188818.1">
    <property type="nucleotide sequence ID" value="NZ_QTTN01000009.1"/>
</dbReference>
<dbReference type="SUPFAM" id="SSF102588">
    <property type="entry name" value="LmbE-like"/>
    <property type="match status" value="1"/>
</dbReference>
<evidence type="ECO:0000313" key="2">
    <source>
        <dbReference type="Proteomes" id="UP000256304"/>
    </source>
</evidence>
<evidence type="ECO:0000313" key="1">
    <source>
        <dbReference type="EMBL" id="REE87360.1"/>
    </source>
</evidence>
<protein>
    <recommendedName>
        <fullName evidence="3">GlcNAc-PI de-N-acetylase</fullName>
    </recommendedName>
</protein>
<accession>A0A3D9SD83</accession>
<comment type="caution">
    <text evidence="1">The sequence shown here is derived from an EMBL/GenBank/DDBJ whole genome shotgun (WGS) entry which is preliminary data.</text>
</comment>
<dbReference type="InterPro" id="IPR024078">
    <property type="entry name" value="LmbE-like_dom_sf"/>
</dbReference>
<name>A0A3D9SD83_9BACL</name>
<evidence type="ECO:0008006" key="3">
    <source>
        <dbReference type="Google" id="ProtNLM"/>
    </source>
</evidence>
<sequence>MTNLLPMPIEAVIPERNIVVISPHYDDFLFFLGGYVKELAEQGLLHTKRFRIVNVFSRSNYLAHTGCGNFDASLDRVKLATGRRLLEDLSCIDELLGPHNYGYELLGENECFTRGKQLADSEMEFPHGMYPDFTEQDHEIFARMVARTKAWATLPDTALVFPLAFKEHIDHFIVREAAVQVAGELGGEASAAIYFQEDKPYGGIATEEEMARTEAWIGSHPLEKRVYRHHPETVVQLAFKHYVSQVDDVYRVGVLNRANALRSQYGTAFPCDQLYRYEI</sequence>
<dbReference type="OrthoDB" id="2551049at2"/>
<gene>
    <name evidence="1" type="ORF">A8990_1095</name>
</gene>
<reference evidence="1 2" key="1">
    <citation type="submission" date="2018-08" db="EMBL/GenBank/DDBJ databases">
        <title>Genomic Encyclopedia of Type Strains, Phase III (KMG-III): the genomes of soil and plant-associated and newly described type strains.</title>
        <authorList>
            <person name="Whitman W."/>
        </authorList>
    </citation>
    <scope>NUCLEOTIDE SEQUENCE [LARGE SCALE GENOMIC DNA]</scope>
    <source>
        <strain evidence="1 2">CGMCC 1.10966</strain>
    </source>
</reference>
<dbReference type="AlphaFoldDB" id="A0A3D9SD83"/>